<dbReference type="GO" id="GO:0140359">
    <property type="term" value="F:ABC-type transporter activity"/>
    <property type="evidence" value="ECO:0007669"/>
    <property type="project" value="InterPro"/>
</dbReference>
<dbReference type="OrthoDB" id="9768837at2"/>
<dbReference type="Pfam" id="PF12698">
    <property type="entry name" value="ABC2_membrane_3"/>
    <property type="match status" value="1"/>
</dbReference>
<evidence type="ECO:0000256" key="3">
    <source>
        <dbReference type="ARBA" id="ARBA00022692"/>
    </source>
</evidence>
<evidence type="ECO:0000313" key="8">
    <source>
        <dbReference type="EMBL" id="AMW98673.1"/>
    </source>
</evidence>
<keyword evidence="9" id="KW-1185">Reference proteome</keyword>
<comment type="subcellular location">
    <subcellularLocation>
        <location evidence="1">Cell membrane</location>
        <topology evidence="1">Multi-pass membrane protein</topology>
    </subcellularLocation>
</comment>
<feature type="transmembrane region" description="Helical" evidence="6">
    <location>
        <begin position="180"/>
        <end position="206"/>
    </location>
</feature>
<evidence type="ECO:0000259" key="7">
    <source>
        <dbReference type="Pfam" id="PF12698"/>
    </source>
</evidence>
<dbReference type="InterPro" id="IPR051449">
    <property type="entry name" value="ABC-2_transporter_component"/>
</dbReference>
<reference evidence="9" key="2">
    <citation type="submission" date="2016-03" db="EMBL/GenBank/DDBJ databases">
        <authorList>
            <person name="Ploux O."/>
        </authorList>
    </citation>
    <scope>NUCLEOTIDE SEQUENCE [LARGE SCALE GENOMIC DNA]</scope>
    <source>
        <strain evidence="9">PP9</strain>
    </source>
</reference>
<dbReference type="PANTHER" id="PTHR30294">
    <property type="entry name" value="MEMBRANE COMPONENT OF ABC TRANSPORTER YHHJ-RELATED"/>
    <property type="match status" value="1"/>
</dbReference>
<dbReference type="Gene3D" id="3.40.190.10">
    <property type="entry name" value="Periplasmic binding protein-like II"/>
    <property type="match status" value="1"/>
</dbReference>
<dbReference type="PANTHER" id="PTHR30294:SF29">
    <property type="entry name" value="MULTIDRUG ABC TRANSPORTER PERMEASE YBHS-RELATED"/>
    <property type="match status" value="1"/>
</dbReference>
<keyword evidence="4 6" id="KW-1133">Transmembrane helix</keyword>
<feature type="domain" description="ABC-2 type transporter transmembrane" evidence="7">
    <location>
        <begin position="19"/>
        <end position="385"/>
    </location>
</feature>
<feature type="transmembrane region" description="Helical" evidence="6">
    <location>
        <begin position="21"/>
        <end position="39"/>
    </location>
</feature>
<evidence type="ECO:0000256" key="2">
    <source>
        <dbReference type="ARBA" id="ARBA00022475"/>
    </source>
</evidence>
<dbReference type="PROSITE" id="PS51257">
    <property type="entry name" value="PROKAR_LIPOPROTEIN"/>
    <property type="match status" value="1"/>
</dbReference>
<feature type="transmembrane region" description="Helical" evidence="6">
    <location>
        <begin position="367"/>
        <end position="388"/>
    </location>
</feature>
<dbReference type="InterPro" id="IPR013525">
    <property type="entry name" value="ABC2_TM"/>
</dbReference>
<dbReference type="AlphaFoldDB" id="A0A143HAB3"/>
<evidence type="ECO:0000256" key="6">
    <source>
        <dbReference type="SAM" id="Phobius"/>
    </source>
</evidence>
<evidence type="ECO:0000256" key="4">
    <source>
        <dbReference type="ARBA" id="ARBA00022989"/>
    </source>
</evidence>
<dbReference type="STRING" id="241244.ATY39_03980"/>
<proteinExistence type="predicted"/>
<gene>
    <name evidence="8" type="ORF">ATY39_03980</name>
</gene>
<evidence type="ECO:0000313" key="9">
    <source>
        <dbReference type="Proteomes" id="UP000076021"/>
    </source>
</evidence>
<feature type="transmembrane region" description="Helical" evidence="6">
    <location>
        <begin position="227"/>
        <end position="256"/>
    </location>
</feature>
<keyword evidence="2" id="KW-1003">Cell membrane</keyword>
<reference evidence="8 9" key="1">
    <citation type="journal article" date="2016" name="Genome Announc.">
        <title>Whole-Genome Sequence of Rummeliibacillus stabekisii Strain PP9 Isolated from Antarctic Soil.</title>
        <authorList>
            <person name="da Mota F.F."/>
            <person name="Vollu R.E."/>
            <person name="Jurelevicius D."/>
            <person name="Seldin L."/>
        </authorList>
    </citation>
    <scope>NUCLEOTIDE SEQUENCE [LARGE SCALE GENOMIC DNA]</scope>
    <source>
        <strain evidence="8 9">PP9</strain>
    </source>
</reference>
<dbReference type="KEGG" id="rst:ATY39_03980"/>
<evidence type="ECO:0000256" key="5">
    <source>
        <dbReference type="ARBA" id="ARBA00023136"/>
    </source>
</evidence>
<keyword evidence="3 6" id="KW-0812">Transmembrane</keyword>
<sequence length="412" mass="45777">MSKFWILVTQLYKQKIKTKSFILSILLYVAVISCVMFWSDIKAALFSEEPVKIAMVNETEQDFKPLFKSDKDMKFNFTDQSRAEVEKKVKNGKYDAAVFLTSKNKQMEAEIATFEPLEYNDQTALSGMIQYAGRIYAVQQLNLTSDQAAHILDANTTIVSKNLDKQKGTGKSEDEKSAGIGVSILIGSIVYSFVISFLSMITTDVASEKGSRVLEVMLASIKPSTHFLAKITGTYLLALTQLIVLIVVQVALFLVVDGGSKWDKVTNTIDHLSSTYILYTIAYLLLSIFLFLIMGALFGSLVSKVEEASQAMMPAMLMGMAGFYILMSGLFSPDTMLVKVSSYIPFMTVMVMPLRISATDLSPMEPLIALIILIVTVIVLFYISFSFYKRSVLTYSSGGMMQKIKTVLKVTT</sequence>
<dbReference type="Proteomes" id="UP000076021">
    <property type="component" value="Chromosome"/>
</dbReference>
<feature type="transmembrane region" description="Helical" evidence="6">
    <location>
        <begin position="337"/>
        <end position="355"/>
    </location>
</feature>
<evidence type="ECO:0000256" key="1">
    <source>
        <dbReference type="ARBA" id="ARBA00004651"/>
    </source>
</evidence>
<feature type="transmembrane region" description="Helical" evidence="6">
    <location>
        <begin position="311"/>
        <end position="331"/>
    </location>
</feature>
<dbReference type="EMBL" id="CP014806">
    <property type="protein sequence ID" value="AMW98673.1"/>
    <property type="molecule type" value="Genomic_DNA"/>
</dbReference>
<accession>A0A143HAB3</accession>
<organism evidence="8 9">
    <name type="scientific">Rummeliibacillus stabekisii</name>
    <dbReference type="NCBI Taxonomy" id="241244"/>
    <lineage>
        <taxon>Bacteria</taxon>
        <taxon>Bacillati</taxon>
        <taxon>Bacillota</taxon>
        <taxon>Bacilli</taxon>
        <taxon>Bacillales</taxon>
        <taxon>Caryophanaceae</taxon>
        <taxon>Rummeliibacillus</taxon>
    </lineage>
</organism>
<dbReference type="RefSeq" id="WP_066786157.1">
    <property type="nucleotide sequence ID" value="NZ_CP014806.1"/>
</dbReference>
<feature type="transmembrane region" description="Helical" evidence="6">
    <location>
        <begin position="276"/>
        <end position="299"/>
    </location>
</feature>
<name>A0A143HAB3_9BACL</name>
<keyword evidence="5 6" id="KW-0472">Membrane</keyword>
<protein>
    <submittedName>
        <fullName evidence="8">Sodium ABC transporter permease</fullName>
    </submittedName>
</protein>
<dbReference type="GO" id="GO:0005886">
    <property type="term" value="C:plasma membrane"/>
    <property type="evidence" value="ECO:0007669"/>
    <property type="project" value="UniProtKB-SubCell"/>
</dbReference>